<keyword evidence="4 7" id="KW-0812">Transmembrane</keyword>
<dbReference type="PANTHER" id="PTHR30460:SF0">
    <property type="entry name" value="MODERATE CONDUCTANCE MECHANOSENSITIVE CHANNEL YBIO"/>
    <property type="match status" value="1"/>
</dbReference>
<evidence type="ECO:0000259" key="11">
    <source>
        <dbReference type="Pfam" id="PF21088"/>
    </source>
</evidence>
<feature type="transmembrane region" description="Helical" evidence="7">
    <location>
        <begin position="229"/>
        <end position="248"/>
    </location>
</feature>
<dbReference type="InterPro" id="IPR023408">
    <property type="entry name" value="MscS_beta-dom_sf"/>
</dbReference>
<keyword evidence="3" id="KW-1003">Cell membrane</keyword>
<name>A0A2P8VPW2_9ENTR</name>
<feature type="domain" description="Mechanosensitive ion channel MscS" evidence="9">
    <location>
        <begin position="561"/>
        <end position="625"/>
    </location>
</feature>
<gene>
    <name evidence="13" type="ORF">C7G83_02225</name>
</gene>
<dbReference type="SUPFAM" id="SSF82689">
    <property type="entry name" value="Mechanosensitive channel protein MscS (YggB), C-terminal domain"/>
    <property type="match status" value="1"/>
</dbReference>
<evidence type="ECO:0000256" key="8">
    <source>
        <dbReference type="SAM" id="SignalP"/>
    </source>
</evidence>
<dbReference type="InterPro" id="IPR057485">
    <property type="entry name" value="YbiO-like_TM1"/>
</dbReference>
<dbReference type="RefSeq" id="WP_106876052.1">
    <property type="nucleotide sequence ID" value="NZ_JAXCWX010000002.1"/>
</dbReference>
<evidence type="ECO:0000256" key="2">
    <source>
        <dbReference type="ARBA" id="ARBA00008017"/>
    </source>
</evidence>
<dbReference type="PANTHER" id="PTHR30460">
    <property type="entry name" value="MODERATE CONDUCTANCE MECHANOSENSITIVE CHANNEL YBIO"/>
    <property type="match status" value="1"/>
</dbReference>
<evidence type="ECO:0000256" key="5">
    <source>
        <dbReference type="ARBA" id="ARBA00022989"/>
    </source>
</evidence>
<feature type="transmembrane region" description="Helical" evidence="7">
    <location>
        <begin position="513"/>
        <end position="535"/>
    </location>
</feature>
<dbReference type="Pfam" id="PF25392">
    <property type="entry name" value="MS_channel_TM1"/>
    <property type="match status" value="1"/>
</dbReference>
<evidence type="ECO:0000256" key="4">
    <source>
        <dbReference type="ARBA" id="ARBA00022692"/>
    </source>
</evidence>
<dbReference type="OrthoDB" id="6500477at2"/>
<dbReference type="Pfam" id="PF21088">
    <property type="entry name" value="MS_channel_1st"/>
    <property type="match status" value="1"/>
</dbReference>
<feature type="transmembrane region" description="Helical" evidence="7">
    <location>
        <begin position="385"/>
        <end position="403"/>
    </location>
</feature>
<comment type="subcellular location">
    <subcellularLocation>
        <location evidence="1">Cell membrane</location>
        <topology evidence="1">Multi-pass membrane protein</topology>
    </subcellularLocation>
</comment>
<proteinExistence type="inferred from homology"/>
<keyword evidence="5 7" id="KW-1133">Transmembrane helix</keyword>
<evidence type="ECO:0000259" key="10">
    <source>
        <dbReference type="Pfam" id="PF21082"/>
    </source>
</evidence>
<feature type="transmembrane region" description="Helical" evidence="7">
    <location>
        <begin position="423"/>
        <end position="450"/>
    </location>
</feature>
<dbReference type="InterPro" id="IPR049142">
    <property type="entry name" value="MS_channel_1st"/>
</dbReference>
<dbReference type="SUPFAM" id="SSF50182">
    <property type="entry name" value="Sm-like ribonucleoproteins"/>
    <property type="match status" value="1"/>
</dbReference>
<feature type="transmembrane region" description="Helical" evidence="7">
    <location>
        <begin position="339"/>
        <end position="365"/>
    </location>
</feature>
<evidence type="ECO:0000259" key="9">
    <source>
        <dbReference type="Pfam" id="PF00924"/>
    </source>
</evidence>
<keyword evidence="14" id="KW-1185">Reference proteome</keyword>
<feature type="signal peptide" evidence="8">
    <location>
        <begin position="1"/>
        <end position="18"/>
    </location>
</feature>
<dbReference type="STRING" id="1388748.GCA_000463155_01497"/>
<dbReference type="Gene3D" id="1.10.287.1260">
    <property type="match status" value="1"/>
</dbReference>
<dbReference type="InterPro" id="IPR010920">
    <property type="entry name" value="LSM_dom_sf"/>
</dbReference>
<dbReference type="GO" id="GO:0008381">
    <property type="term" value="F:mechanosensitive monoatomic ion channel activity"/>
    <property type="evidence" value="ECO:0007669"/>
    <property type="project" value="InterPro"/>
</dbReference>
<feature type="domain" description="Moderate conductance mechanosensitive channel YbiO-like transmembrane helix 1" evidence="12">
    <location>
        <begin position="380"/>
        <end position="458"/>
    </location>
</feature>
<dbReference type="SUPFAM" id="SSF82861">
    <property type="entry name" value="Mechanosensitive channel protein MscS (YggB), transmembrane region"/>
    <property type="match status" value="1"/>
</dbReference>
<dbReference type="GO" id="GO:0005886">
    <property type="term" value="C:plasma membrane"/>
    <property type="evidence" value="ECO:0007669"/>
    <property type="project" value="UniProtKB-SubCell"/>
</dbReference>
<evidence type="ECO:0000313" key="14">
    <source>
        <dbReference type="Proteomes" id="UP000240212"/>
    </source>
</evidence>
<dbReference type="AlphaFoldDB" id="A0A2P8VPW2"/>
<comment type="caution">
    <text evidence="13">The sequence shown here is derived from an EMBL/GenBank/DDBJ whole genome shotgun (WGS) entry which is preliminary data.</text>
</comment>
<evidence type="ECO:0000256" key="7">
    <source>
        <dbReference type="SAM" id="Phobius"/>
    </source>
</evidence>
<evidence type="ECO:0000256" key="3">
    <source>
        <dbReference type="ARBA" id="ARBA00022475"/>
    </source>
</evidence>
<accession>A0A2P8VPW2</accession>
<dbReference type="Pfam" id="PF21082">
    <property type="entry name" value="MS_channel_3rd"/>
    <property type="match status" value="1"/>
</dbReference>
<feature type="domain" description="Mechanosensitive ion channel MscS C-terminal" evidence="10">
    <location>
        <begin position="634"/>
        <end position="718"/>
    </location>
</feature>
<protein>
    <submittedName>
        <fullName evidence="13">Mechanosensitive channel protein</fullName>
    </submittedName>
</protein>
<feature type="transmembrane region" description="Helical" evidence="7">
    <location>
        <begin position="268"/>
        <end position="290"/>
    </location>
</feature>
<dbReference type="Gene3D" id="3.30.70.100">
    <property type="match status" value="1"/>
</dbReference>
<comment type="similarity">
    <text evidence="2">Belongs to the MscS (TC 1.A.23) family.</text>
</comment>
<feature type="chain" id="PRO_5015134569" evidence="8">
    <location>
        <begin position="19"/>
        <end position="753"/>
    </location>
</feature>
<evidence type="ECO:0000313" key="13">
    <source>
        <dbReference type="EMBL" id="PSN09581.1"/>
    </source>
</evidence>
<evidence type="ECO:0000256" key="6">
    <source>
        <dbReference type="ARBA" id="ARBA00023136"/>
    </source>
</evidence>
<feature type="transmembrane region" description="Helical" evidence="7">
    <location>
        <begin position="184"/>
        <end position="209"/>
    </location>
</feature>
<dbReference type="InterPro" id="IPR006685">
    <property type="entry name" value="MscS_channel_2nd"/>
</dbReference>
<feature type="transmembrane region" description="Helical" evidence="7">
    <location>
        <begin position="296"/>
        <end position="319"/>
    </location>
</feature>
<sequence>MPWIILLLCSLFIAPVQATVSPAAAAAATTASSSATNAPAAEPTVEDKKAAYAALADVLENEQSRTELIGQLRKVSDAPASEPVPGLTMVEEEVEDTTVLENVTALSREYGGELASRFAQLYRNITGASHKPFNQQTFLNALTHFTLLAVAVFAFYWLLRTGALPLYRKMGEWGRKKNRERSSWLHLPAMIVGAFIIDLTLLALALTVGQVLIESLGSGNRTIARQQGLFLNAFALIEFFKAILRLIFCPRVPSLRPFPVSDASARYWNLRLSGLSSLIGYGLLVAVPIISNQVNVQIGALANVVIMLSITVWALYLIFHNKHHIQQNLIALADRSMAFFSLFIRAFALVWHWLACAYFIVLFFFSLFDPGNSLKFMMGASLKSLAIISVAAFVSGLLSRWIAKTITLSPQLQRTYPELQKRVNGWISVSLKLARILTVCVAIMLLLNAWGLFDFWEWLTNGAGEKTVDILIRVSLILFFSAVGWTLLASLIESRLASDIHGRPLPSARTRTLLTLFRNALAVVISTITVMIVLSEIGVNIAPLLAGAGALGLAISFGSQTLVKDIITGVFIQFENGMNTGDLVTIGPLTGTVERMSIRSVGVRQDTGAYHIIPWSSITTFANFVRGIGSFVANYDVDRREDENRANQALRDAVEELMTKDDIRILVIGEPNFAGIVGLTNTAFTLRVSFTTQPLKQWTVRFALDAMVKKHFDLAGIRAPVQTVQVMQPGAGADAVEMNAGAGGALPPANPTV</sequence>
<dbReference type="InterPro" id="IPR045276">
    <property type="entry name" value="YbiO_bact"/>
</dbReference>
<dbReference type="Proteomes" id="UP000240212">
    <property type="component" value="Unassembled WGS sequence"/>
</dbReference>
<dbReference type="NCBIfam" id="NF008542">
    <property type="entry name" value="PRK11465.1"/>
    <property type="match status" value="1"/>
</dbReference>
<dbReference type="Pfam" id="PF00924">
    <property type="entry name" value="MS_channel_2nd"/>
    <property type="match status" value="1"/>
</dbReference>
<organism evidence="13 14">
    <name type="scientific">Siccibacter turicensis</name>
    <dbReference type="NCBI Taxonomy" id="357233"/>
    <lineage>
        <taxon>Bacteria</taxon>
        <taxon>Pseudomonadati</taxon>
        <taxon>Pseudomonadota</taxon>
        <taxon>Gammaproteobacteria</taxon>
        <taxon>Enterobacterales</taxon>
        <taxon>Enterobacteriaceae</taxon>
        <taxon>Siccibacter</taxon>
    </lineage>
</organism>
<dbReference type="FunFam" id="2.30.30.60:FF:000001">
    <property type="entry name" value="MscS Mechanosensitive ion channel"/>
    <property type="match status" value="1"/>
</dbReference>
<dbReference type="EMBL" id="PYEP01000001">
    <property type="protein sequence ID" value="PSN09581.1"/>
    <property type="molecule type" value="Genomic_DNA"/>
</dbReference>
<dbReference type="Gene3D" id="2.30.30.60">
    <property type="match status" value="1"/>
</dbReference>
<evidence type="ECO:0000256" key="1">
    <source>
        <dbReference type="ARBA" id="ARBA00004651"/>
    </source>
</evidence>
<keyword evidence="6 7" id="KW-0472">Membrane</keyword>
<dbReference type="InterPro" id="IPR049278">
    <property type="entry name" value="MS_channel_C"/>
</dbReference>
<dbReference type="FunFam" id="1.10.287.1260:FF:000003">
    <property type="entry name" value="MscS Mechanosensitive ion channel"/>
    <property type="match status" value="1"/>
</dbReference>
<feature type="transmembrane region" description="Helical" evidence="7">
    <location>
        <begin position="138"/>
        <end position="159"/>
    </location>
</feature>
<dbReference type="InterPro" id="IPR011014">
    <property type="entry name" value="MscS_channel_TM-2"/>
</dbReference>
<reference evidence="13 14" key="1">
    <citation type="submission" date="2018-03" db="EMBL/GenBank/DDBJ databases">
        <title>Draft genome sequence of the first documented clinical Siccibacter turicensis isolate in Austria.</title>
        <authorList>
            <person name="Lepuschitz S."/>
            <person name="Pekard-Amenitsch S."/>
            <person name="Haunold R."/>
            <person name="Schill S."/>
            <person name="Mach R."/>
            <person name="Allerberger F."/>
            <person name="Ruppitsch W."/>
            <person name="Forsythe S.J."/>
        </authorList>
    </citation>
    <scope>NUCLEOTIDE SEQUENCE [LARGE SCALE GENOMIC DNA]</scope>
    <source>
        <strain evidence="13 14">6100069499-17</strain>
    </source>
</reference>
<keyword evidence="8" id="KW-0732">Signal</keyword>
<dbReference type="InterPro" id="IPR011066">
    <property type="entry name" value="MscS_channel_C_sf"/>
</dbReference>
<evidence type="ECO:0000259" key="12">
    <source>
        <dbReference type="Pfam" id="PF25392"/>
    </source>
</evidence>
<feature type="transmembrane region" description="Helical" evidence="7">
    <location>
        <begin position="470"/>
        <end position="492"/>
    </location>
</feature>
<feature type="domain" description="Mechanosensitive ion channel transmembrane helices 2/3" evidence="11">
    <location>
        <begin position="520"/>
        <end position="560"/>
    </location>
</feature>